<dbReference type="GO" id="GO:0016705">
    <property type="term" value="F:oxidoreductase activity, acting on paired donors, with incorporation or reduction of molecular oxygen"/>
    <property type="evidence" value="ECO:0007669"/>
    <property type="project" value="InterPro"/>
</dbReference>
<evidence type="ECO:0000256" key="12">
    <source>
        <dbReference type="RuleBase" id="RU000461"/>
    </source>
</evidence>
<evidence type="ECO:0000313" key="13">
    <source>
        <dbReference type="EMBL" id="KAF5937476.1"/>
    </source>
</evidence>
<dbReference type="Gene3D" id="1.10.630.10">
    <property type="entry name" value="Cytochrome P450"/>
    <property type="match status" value="1"/>
</dbReference>
<dbReference type="InterPro" id="IPR050651">
    <property type="entry name" value="Plant_Cytochrome_P450_Monoox"/>
</dbReference>
<keyword evidence="3 11" id="KW-0349">Heme</keyword>
<dbReference type="SUPFAM" id="SSF48264">
    <property type="entry name" value="Cytochrome P450"/>
    <property type="match status" value="1"/>
</dbReference>
<dbReference type="PRINTS" id="PR00463">
    <property type="entry name" value="EP450I"/>
</dbReference>
<proteinExistence type="inferred from homology"/>
<gene>
    <name evidence="13" type="ORF">HYC85_024982</name>
</gene>
<evidence type="ECO:0000313" key="14">
    <source>
        <dbReference type="Proteomes" id="UP000593564"/>
    </source>
</evidence>
<dbReference type="GO" id="GO:0005506">
    <property type="term" value="F:iron ion binding"/>
    <property type="evidence" value="ECO:0007669"/>
    <property type="project" value="InterPro"/>
</dbReference>
<dbReference type="GO" id="GO:0020037">
    <property type="term" value="F:heme binding"/>
    <property type="evidence" value="ECO:0007669"/>
    <property type="project" value="InterPro"/>
</dbReference>
<dbReference type="InterPro" id="IPR001128">
    <property type="entry name" value="Cyt_P450"/>
</dbReference>
<keyword evidence="8 11" id="KW-0408">Iron</keyword>
<evidence type="ECO:0000256" key="6">
    <source>
        <dbReference type="ARBA" id="ARBA00022989"/>
    </source>
</evidence>
<evidence type="ECO:0008006" key="15">
    <source>
        <dbReference type="Google" id="ProtNLM"/>
    </source>
</evidence>
<accession>A0A7J7GDT2</accession>
<feature type="non-terminal residue" evidence="13">
    <location>
        <position position="1"/>
    </location>
</feature>
<feature type="binding site" description="axial binding residue" evidence="11">
    <location>
        <position position="481"/>
    </location>
    <ligand>
        <name>heme</name>
        <dbReference type="ChEBI" id="CHEBI:30413"/>
    </ligand>
    <ligandPart>
        <name>Fe</name>
        <dbReference type="ChEBI" id="CHEBI:18248"/>
    </ligandPart>
</feature>
<comment type="similarity">
    <text evidence="12">Belongs to the cytochrome P450 family.</text>
</comment>
<evidence type="ECO:0000256" key="2">
    <source>
        <dbReference type="ARBA" id="ARBA00004167"/>
    </source>
</evidence>
<dbReference type="InterPro" id="IPR002401">
    <property type="entry name" value="Cyt_P450_E_grp-I"/>
</dbReference>
<dbReference type="GO" id="GO:0016020">
    <property type="term" value="C:membrane"/>
    <property type="evidence" value="ECO:0007669"/>
    <property type="project" value="UniProtKB-SubCell"/>
</dbReference>
<dbReference type="FunFam" id="1.10.630.10:FF:000026">
    <property type="entry name" value="Cytochrome P450 82C4"/>
    <property type="match status" value="1"/>
</dbReference>
<dbReference type="PANTHER" id="PTHR47947">
    <property type="entry name" value="CYTOCHROME P450 82C3-RELATED"/>
    <property type="match status" value="1"/>
</dbReference>
<dbReference type="PROSITE" id="PS00086">
    <property type="entry name" value="CYTOCHROME_P450"/>
    <property type="match status" value="1"/>
</dbReference>
<evidence type="ECO:0000256" key="3">
    <source>
        <dbReference type="ARBA" id="ARBA00022617"/>
    </source>
</evidence>
<organism evidence="13 14">
    <name type="scientific">Camellia sinensis</name>
    <name type="common">Tea plant</name>
    <name type="synonym">Thea sinensis</name>
    <dbReference type="NCBI Taxonomy" id="4442"/>
    <lineage>
        <taxon>Eukaryota</taxon>
        <taxon>Viridiplantae</taxon>
        <taxon>Streptophyta</taxon>
        <taxon>Embryophyta</taxon>
        <taxon>Tracheophyta</taxon>
        <taxon>Spermatophyta</taxon>
        <taxon>Magnoliopsida</taxon>
        <taxon>eudicotyledons</taxon>
        <taxon>Gunneridae</taxon>
        <taxon>Pentapetalae</taxon>
        <taxon>asterids</taxon>
        <taxon>Ericales</taxon>
        <taxon>Theaceae</taxon>
        <taxon>Camellia</taxon>
    </lineage>
</organism>
<dbReference type="PANTHER" id="PTHR47947:SF1">
    <property type="entry name" value="CYTOCHROME P450 82E3"/>
    <property type="match status" value="1"/>
</dbReference>
<name>A0A7J7GDT2_CAMSI</name>
<keyword evidence="5 11" id="KW-0479">Metal-binding</keyword>
<dbReference type="EMBL" id="JACBKZ010000012">
    <property type="protein sequence ID" value="KAF5937476.1"/>
    <property type="molecule type" value="Genomic_DNA"/>
</dbReference>
<dbReference type="InterPro" id="IPR036396">
    <property type="entry name" value="Cyt_P450_sf"/>
</dbReference>
<comment type="cofactor">
    <cofactor evidence="1 11">
        <name>heme</name>
        <dbReference type="ChEBI" id="CHEBI:30413"/>
    </cofactor>
</comment>
<dbReference type="InterPro" id="IPR017972">
    <property type="entry name" value="Cyt_P450_CS"/>
</dbReference>
<dbReference type="GO" id="GO:0004497">
    <property type="term" value="F:monooxygenase activity"/>
    <property type="evidence" value="ECO:0007669"/>
    <property type="project" value="UniProtKB-KW"/>
</dbReference>
<comment type="caution">
    <text evidence="13">The sequence shown here is derived from an EMBL/GenBank/DDBJ whole genome shotgun (WGS) entry which is preliminary data.</text>
</comment>
<protein>
    <recommendedName>
        <fullName evidence="15">Cytochrome P450</fullName>
    </recommendedName>
</protein>
<sequence>TLSITYIDPCSPTLCENGFASSTSSNRNPCSPTSPLQNMDIQKHHHKQTLYPSPTTKGCMADPRPILGHLHLLGNQIPLFRTLAAMADQHGPIFTIRLGFRQAVVVSSKQTVTECFTVNDRAFMSRPQTAALKYMGYNGAFSALGPSDDYWRQLRKVTTHDLLSNRNLESFKHVRALEMDLSIKELYSLSIKNECKVKVSEWFRQVTMNMMLRAIVGKRYSFGDSERDKEARQFARTMEEFMYLGGVSECSDVIPGIEWLDLQGNVKAMKKNGKEMDYFMSMWLEEHVQSRREGKVKKDERDFMDLLLSCFPEDGDGLVFGRKSEDIIKATALSLILGGSDTTTAALSWAVSLLLNHPTTLKAAQQEIDMYVGHGNVRWLDESDTKNLVYLQAIIKETLRLYPPGPLSIPRESIQDCHVSDYYVPKGTRLIVNVWKLQRDPHIWTNPDEFKPERFLAWQAKEDLIGQQFELLPFGAGRRSCPGSTLAYKIMHLILARLLQGFNLEMLLRNGKVDMSEGLGLVLTKATPLEVLLTPRLSGEFYDQP</sequence>
<keyword evidence="14" id="KW-1185">Reference proteome</keyword>
<evidence type="ECO:0000256" key="8">
    <source>
        <dbReference type="ARBA" id="ARBA00023004"/>
    </source>
</evidence>
<dbReference type="Proteomes" id="UP000593564">
    <property type="component" value="Unassembled WGS sequence"/>
</dbReference>
<keyword evidence="10" id="KW-0472">Membrane</keyword>
<keyword evidence="7 12" id="KW-0560">Oxidoreductase</keyword>
<reference evidence="14" key="1">
    <citation type="journal article" date="2020" name="Nat. Commun.">
        <title>Genome assembly of wild tea tree DASZ reveals pedigree and selection history of tea varieties.</title>
        <authorList>
            <person name="Zhang W."/>
            <person name="Zhang Y."/>
            <person name="Qiu H."/>
            <person name="Guo Y."/>
            <person name="Wan H."/>
            <person name="Zhang X."/>
            <person name="Scossa F."/>
            <person name="Alseekh S."/>
            <person name="Zhang Q."/>
            <person name="Wang P."/>
            <person name="Xu L."/>
            <person name="Schmidt M.H."/>
            <person name="Jia X."/>
            <person name="Li D."/>
            <person name="Zhu A."/>
            <person name="Guo F."/>
            <person name="Chen W."/>
            <person name="Ni D."/>
            <person name="Usadel B."/>
            <person name="Fernie A.R."/>
            <person name="Wen W."/>
        </authorList>
    </citation>
    <scope>NUCLEOTIDE SEQUENCE [LARGE SCALE GENOMIC DNA]</scope>
    <source>
        <strain evidence="14">cv. G240</strain>
    </source>
</reference>
<keyword evidence="4" id="KW-0812">Transmembrane</keyword>
<keyword evidence="6" id="KW-1133">Transmembrane helix</keyword>
<keyword evidence="9 12" id="KW-0503">Monooxygenase</keyword>
<evidence type="ECO:0000256" key="5">
    <source>
        <dbReference type="ARBA" id="ARBA00022723"/>
    </source>
</evidence>
<evidence type="ECO:0000256" key="10">
    <source>
        <dbReference type="ARBA" id="ARBA00023136"/>
    </source>
</evidence>
<evidence type="ECO:0000256" key="11">
    <source>
        <dbReference type="PIRSR" id="PIRSR602401-1"/>
    </source>
</evidence>
<evidence type="ECO:0000256" key="4">
    <source>
        <dbReference type="ARBA" id="ARBA00022692"/>
    </source>
</evidence>
<evidence type="ECO:0000256" key="9">
    <source>
        <dbReference type="ARBA" id="ARBA00023033"/>
    </source>
</evidence>
<comment type="subcellular location">
    <subcellularLocation>
        <location evidence="2">Membrane</location>
        <topology evidence="2">Single-pass membrane protein</topology>
    </subcellularLocation>
</comment>
<evidence type="ECO:0000256" key="7">
    <source>
        <dbReference type="ARBA" id="ARBA00023002"/>
    </source>
</evidence>
<dbReference type="Pfam" id="PF00067">
    <property type="entry name" value="p450"/>
    <property type="match status" value="1"/>
</dbReference>
<reference evidence="13 14" key="2">
    <citation type="submission" date="2020-07" db="EMBL/GenBank/DDBJ databases">
        <title>Genome assembly of wild tea tree DASZ reveals pedigree and selection history of tea varieties.</title>
        <authorList>
            <person name="Zhang W."/>
        </authorList>
    </citation>
    <scope>NUCLEOTIDE SEQUENCE [LARGE SCALE GENOMIC DNA]</scope>
    <source>
        <strain evidence="14">cv. G240</strain>
        <tissue evidence="13">Leaf</tissue>
    </source>
</reference>
<dbReference type="PRINTS" id="PR00385">
    <property type="entry name" value="P450"/>
</dbReference>
<evidence type="ECO:0000256" key="1">
    <source>
        <dbReference type="ARBA" id="ARBA00001971"/>
    </source>
</evidence>
<dbReference type="AlphaFoldDB" id="A0A7J7GDT2"/>